<dbReference type="InterPro" id="IPR036249">
    <property type="entry name" value="Thioredoxin-like_sf"/>
</dbReference>
<dbReference type="InterPro" id="IPR036282">
    <property type="entry name" value="Glutathione-S-Trfase_C_sf"/>
</dbReference>
<dbReference type="SUPFAM" id="SSF52833">
    <property type="entry name" value="Thioredoxin-like"/>
    <property type="match status" value="1"/>
</dbReference>
<dbReference type="PROSITE" id="PS50404">
    <property type="entry name" value="GST_NTER"/>
    <property type="match status" value="1"/>
</dbReference>
<evidence type="ECO:0000313" key="3">
    <source>
        <dbReference type="EMBL" id="TXL67174.1"/>
    </source>
</evidence>
<sequence length="218" mass="24790">MLTLAGFSVSNYHNKVKLALYEKGVAFDEQLNWASKDEETLCCSPLGKVPFLKTDRGALCESQVILEYLEDAFPENPLLPADPWQRAKVRELIAFMELHLELVARRLYPQAFFGGKVSESLIERTRSELERNVAAFARLARFSPFVAGERFTLADCAAYVHLPLLSMTSRAIWGEDLMAGLPVRDYLKRMRERPAAQRVDAERKANAELMARERPLAR</sequence>
<dbReference type="CDD" id="cd00570">
    <property type="entry name" value="GST_N_family"/>
    <property type="match status" value="1"/>
</dbReference>
<dbReference type="EMBL" id="VDUY01000002">
    <property type="protein sequence ID" value="TXL67174.1"/>
    <property type="molecule type" value="Genomic_DNA"/>
</dbReference>
<dbReference type="SFLD" id="SFLDS00019">
    <property type="entry name" value="Glutathione_Transferase_(cytos"/>
    <property type="match status" value="1"/>
</dbReference>
<dbReference type="GO" id="GO:0016740">
    <property type="term" value="F:transferase activity"/>
    <property type="evidence" value="ECO:0007669"/>
    <property type="project" value="UniProtKB-KW"/>
</dbReference>
<dbReference type="Gene3D" id="3.40.30.10">
    <property type="entry name" value="Glutaredoxin"/>
    <property type="match status" value="1"/>
</dbReference>
<dbReference type="AlphaFoldDB" id="A0A5C8P1F0"/>
<feature type="domain" description="GST N-terminal" evidence="1">
    <location>
        <begin position="1"/>
        <end position="77"/>
    </location>
</feature>
<dbReference type="PROSITE" id="PS50405">
    <property type="entry name" value="GST_CTER"/>
    <property type="match status" value="1"/>
</dbReference>
<comment type="caution">
    <text evidence="3">The sequence shown here is derived from an EMBL/GenBank/DDBJ whole genome shotgun (WGS) entry which is preliminary data.</text>
</comment>
<evidence type="ECO:0000259" key="2">
    <source>
        <dbReference type="PROSITE" id="PS50405"/>
    </source>
</evidence>
<dbReference type="RefSeq" id="WP_147703423.1">
    <property type="nucleotide sequence ID" value="NZ_VDUY01000002.1"/>
</dbReference>
<reference evidence="3 4" key="1">
    <citation type="submission" date="2019-06" db="EMBL/GenBank/DDBJ databases">
        <title>Quisquiliibacterium sp. nov., isolated from a maize field.</title>
        <authorList>
            <person name="Lin S.-Y."/>
            <person name="Tsai C.-F."/>
            <person name="Young C.-C."/>
        </authorList>
    </citation>
    <scope>NUCLEOTIDE SEQUENCE [LARGE SCALE GENOMIC DNA]</scope>
    <source>
        <strain evidence="3 4">CC-CFT501</strain>
    </source>
</reference>
<dbReference type="Gene3D" id="1.20.1050.10">
    <property type="match status" value="1"/>
</dbReference>
<feature type="domain" description="GST C-terminal" evidence="2">
    <location>
        <begin position="82"/>
        <end position="216"/>
    </location>
</feature>
<dbReference type="SFLD" id="SFLDG00358">
    <property type="entry name" value="Main_(cytGST)"/>
    <property type="match status" value="1"/>
</dbReference>
<dbReference type="PANTHER" id="PTHR43968">
    <property type="match status" value="1"/>
</dbReference>
<dbReference type="PANTHER" id="PTHR43968:SF6">
    <property type="entry name" value="GLUTATHIONE S-TRANSFERASE OMEGA"/>
    <property type="match status" value="1"/>
</dbReference>
<keyword evidence="3" id="KW-0808">Transferase</keyword>
<gene>
    <name evidence="3" type="ORF">FHP08_06050</name>
</gene>
<keyword evidence="4" id="KW-1185">Reference proteome</keyword>
<dbReference type="OrthoDB" id="5242791at2"/>
<organism evidence="3 4">
    <name type="scientific">Zeimonas arvi</name>
    <dbReference type="NCBI Taxonomy" id="2498847"/>
    <lineage>
        <taxon>Bacteria</taxon>
        <taxon>Pseudomonadati</taxon>
        <taxon>Pseudomonadota</taxon>
        <taxon>Betaproteobacteria</taxon>
        <taxon>Burkholderiales</taxon>
        <taxon>Burkholderiaceae</taxon>
        <taxon>Zeimonas</taxon>
    </lineage>
</organism>
<evidence type="ECO:0000259" key="1">
    <source>
        <dbReference type="PROSITE" id="PS50404"/>
    </source>
</evidence>
<dbReference type="SUPFAM" id="SSF47616">
    <property type="entry name" value="GST C-terminal domain-like"/>
    <property type="match status" value="1"/>
</dbReference>
<accession>A0A5C8P1F0</accession>
<dbReference type="InterPro" id="IPR040079">
    <property type="entry name" value="Glutathione_S-Trfase"/>
</dbReference>
<dbReference type="InterPro" id="IPR010987">
    <property type="entry name" value="Glutathione-S-Trfase_C-like"/>
</dbReference>
<protein>
    <submittedName>
        <fullName evidence="3">Glutathione S-transferase</fullName>
    </submittedName>
</protein>
<dbReference type="Pfam" id="PF13410">
    <property type="entry name" value="GST_C_2"/>
    <property type="match status" value="1"/>
</dbReference>
<proteinExistence type="predicted"/>
<dbReference type="InterPro" id="IPR050983">
    <property type="entry name" value="GST_Omega/HSP26"/>
</dbReference>
<dbReference type="InterPro" id="IPR004045">
    <property type="entry name" value="Glutathione_S-Trfase_N"/>
</dbReference>
<dbReference type="Proteomes" id="UP000321548">
    <property type="component" value="Unassembled WGS sequence"/>
</dbReference>
<name>A0A5C8P1F0_9BURK</name>
<dbReference type="GO" id="GO:0005737">
    <property type="term" value="C:cytoplasm"/>
    <property type="evidence" value="ECO:0007669"/>
    <property type="project" value="TreeGrafter"/>
</dbReference>
<dbReference type="Pfam" id="PF13417">
    <property type="entry name" value="GST_N_3"/>
    <property type="match status" value="1"/>
</dbReference>
<evidence type="ECO:0000313" key="4">
    <source>
        <dbReference type="Proteomes" id="UP000321548"/>
    </source>
</evidence>